<dbReference type="InterPro" id="IPR018060">
    <property type="entry name" value="HTH_AraC"/>
</dbReference>
<protein>
    <submittedName>
        <fullName evidence="5">AraC family transcriptional regulator</fullName>
    </submittedName>
</protein>
<dbReference type="SUPFAM" id="SSF51215">
    <property type="entry name" value="Regulatory protein AraC"/>
    <property type="match status" value="1"/>
</dbReference>
<keyword evidence="3" id="KW-0804">Transcription</keyword>
<dbReference type="PANTHER" id="PTHR43280:SF32">
    <property type="entry name" value="TRANSCRIPTIONAL REGULATORY PROTEIN"/>
    <property type="match status" value="1"/>
</dbReference>
<evidence type="ECO:0000313" key="5">
    <source>
        <dbReference type="EMBL" id="TZF99435.1"/>
    </source>
</evidence>
<dbReference type="AlphaFoldDB" id="A0A5D8ZWT8"/>
<organism evidence="5 6">
    <name type="scientific">Chryseobacterium panacisoli</name>
    <dbReference type="NCBI Taxonomy" id="1807141"/>
    <lineage>
        <taxon>Bacteria</taxon>
        <taxon>Pseudomonadati</taxon>
        <taxon>Bacteroidota</taxon>
        <taxon>Flavobacteriia</taxon>
        <taxon>Flavobacteriales</taxon>
        <taxon>Weeksellaceae</taxon>
        <taxon>Chryseobacterium group</taxon>
        <taxon>Chryseobacterium</taxon>
    </lineage>
</organism>
<evidence type="ECO:0000313" key="6">
    <source>
        <dbReference type="Proteomes" id="UP000323884"/>
    </source>
</evidence>
<keyword evidence="2" id="KW-0238">DNA-binding</keyword>
<evidence type="ECO:0000256" key="2">
    <source>
        <dbReference type="ARBA" id="ARBA00023125"/>
    </source>
</evidence>
<dbReference type="PRINTS" id="PR00032">
    <property type="entry name" value="HTHARAC"/>
</dbReference>
<accession>A0A5D8ZWT8</accession>
<dbReference type="InterPro" id="IPR037923">
    <property type="entry name" value="HTH-like"/>
</dbReference>
<keyword evidence="6" id="KW-1185">Reference proteome</keyword>
<dbReference type="EMBL" id="VTRU01000001">
    <property type="protein sequence ID" value="TZF99435.1"/>
    <property type="molecule type" value="Genomic_DNA"/>
</dbReference>
<name>A0A5D8ZWT8_9FLAO</name>
<keyword evidence="1" id="KW-0805">Transcription regulation</keyword>
<dbReference type="OrthoDB" id="1096411at2"/>
<comment type="caution">
    <text evidence="5">The sequence shown here is derived from an EMBL/GenBank/DDBJ whole genome shotgun (WGS) entry which is preliminary data.</text>
</comment>
<dbReference type="PANTHER" id="PTHR43280">
    <property type="entry name" value="ARAC-FAMILY TRANSCRIPTIONAL REGULATOR"/>
    <property type="match status" value="1"/>
</dbReference>
<dbReference type="RefSeq" id="WP_149386538.1">
    <property type="nucleotide sequence ID" value="NZ_VTRU01000001.1"/>
</dbReference>
<evidence type="ECO:0000256" key="1">
    <source>
        <dbReference type="ARBA" id="ARBA00023015"/>
    </source>
</evidence>
<sequence>MKQTIPTYDLNGISRHRFHVKRMDKRTQDAEDIILLDKGIHRDSHYIFTCMESGHVRMMVDFKTVESKEAGIFCVLPGQVHQGLLMKDVCGWFVAVKAELVPDTVRSFFDESLGEIQPMPIDKSLIKKINTTAGILHASYTDEMLSSKEGFLVVQSLLNAFLGMFALIYSRKNLPPASGENRALQLSRTFRSLVRKDFKTSKSPSEYAEILNITRGYLTEAVREATGKPAQHWIHQEILIEAKRLLVFTNLSVKEIAYELGYSDHTYFSRLFSKLEDQSPSEFRNLHQNKH</sequence>
<dbReference type="GO" id="GO:0043565">
    <property type="term" value="F:sequence-specific DNA binding"/>
    <property type="evidence" value="ECO:0007669"/>
    <property type="project" value="InterPro"/>
</dbReference>
<dbReference type="Gene3D" id="1.10.10.60">
    <property type="entry name" value="Homeodomain-like"/>
    <property type="match status" value="1"/>
</dbReference>
<proteinExistence type="predicted"/>
<feature type="domain" description="HTH araC/xylS-type" evidence="4">
    <location>
        <begin position="188"/>
        <end position="286"/>
    </location>
</feature>
<gene>
    <name evidence="5" type="ORF">FW781_05780</name>
</gene>
<dbReference type="InterPro" id="IPR009057">
    <property type="entry name" value="Homeodomain-like_sf"/>
</dbReference>
<keyword evidence="5" id="KW-0614">Plasmid</keyword>
<dbReference type="SMART" id="SM00342">
    <property type="entry name" value="HTH_ARAC"/>
    <property type="match status" value="1"/>
</dbReference>
<dbReference type="GO" id="GO:0003700">
    <property type="term" value="F:DNA-binding transcription factor activity"/>
    <property type="evidence" value="ECO:0007669"/>
    <property type="project" value="InterPro"/>
</dbReference>
<geneLocation type="plasmid" evidence="5">
    <name>unnamed1</name>
</geneLocation>
<dbReference type="PROSITE" id="PS01124">
    <property type="entry name" value="HTH_ARAC_FAMILY_2"/>
    <property type="match status" value="1"/>
</dbReference>
<reference evidence="5 6" key="1">
    <citation type="submission" date="2019-08" db="EMBL/GenBank/DDBJ databases">
        <title>Draft genome sequence of Chryseobacterium sp. Gsoil 183.</title>
        <authorList>
            <person name="Im W.-T."/>
        </authorList>
    </citation>
    <scope>NUCLEOTIDE SEQUENCE [LARGE SCALE GENOMIC DNA]</scope>
    <source>
        <strain evidence="5 6">Gsoil 183</strain>
        <plasmid evidence="5">unnamed1</plasmid>
    </source>
</reference>
<dbReference type="InterPro" id="IPR020449">
    <property type="entry name" value="Tscrpt_reg_AraC-type_HTH"/>
</dbReference>
<evidence type="ECO:0000256" key="3">
    <source>
        <dbReference type="ARBA" id="ARBA00023163"/>
    </source>
</evidence>
<evidence type="ECO:0000259" key="4">
    <source>
        <dbReference type="PROSITE" id="PS01124"/>
    </source>
</evidence>
<dbReference type="SUPFAM" id="SSF46689">
    <property type="entry name" value="Homeodomain-like"/>
    <property type="match status" value="1"/>
</dbReference>
<dbReference type="Pfam" id="PF12833">
    <property type="entry name" value="HTH_18"/>
    <property type="match status" value="1"/>
</dbReference>
<dbReference type="Proteomes" id="UP000323884">
    <property type="component" value="Unassembled WGS sequence"/>
</dbReference>